<dbReference type="PRINTS" id="PR00811">
    <property type="entry name" value="BCTERIALGSPD"/>
</dbReference>
<protein>
    <submittedName>
        <fullName evidence="3">Type II secretion system protein D</fullName>
    </submittedName>
</protein>
<dbReference type="InterPro" id="IPR004845">
    <property type="entry name" value="T2SS_GspD_CS"/>
</dbReference>
<name>A0A1J5PWN1_9ZZZZ</name>
<dbReference type="PROSITE" id="PS00875">
    <property type="entry name" value="T2SP_D"/>
    <property type="match status" value="1"/>
</dbReference>
<feature type="compositionally biased region" description="Low complexity" evidence="1">
    <location>
        <begin position="204"/>
        <end position="214"/>
    </location>
</feature>
<dbReference type="Pfam" id="PF00263">
    <property type="entry name" value="Secretin"/>
    <property type="match status" value="1"/>
</dbReference>
<sequence length="214" mass="22451">MLFSALAQDSDLKILSTPQLMVTDNQTAQIQIGDQIPTLGPVQTTTTGVITSVNYINTGVQLTVTPRINAGGLVSMDISQAVSTPGPTTSSTINSPTVSQRSIQTHVAVQSGKTLVLGGLIQDQNNGGSSGLPYLSTIPVLGALFGAQNQSKVRTELVVLITPRVINNPEEASDVTREYRKRVDELKQDIQGLGTKRSADHGAGDAAQADGESK</sequence>
<evidence type="ECO:0000256" key="1">
    <source>
        <dbReference type="SAM" id="MobiDB-lite"/>
    </source>
</evidence>
<accession>A0A1J5PWN1</accession>
<dbReference type="GO" id="GO:0009306">
    <property type="term" value="P:protein secretion"/>
    <property type="evidence" value="ECO:0007669"/>
    <property type="project" value="InterPro"/>
</dbReference>
<dbReference type="InterPro" id="IPR050810">
    <property type="entry name" value="Bact_Secretion_Sys_Channel"/>
</dbReference>
<dbReference type="InterPro" id="IPR001775">
    <property type="entry name" value="GspD/PilQ"/>
</dbReference>
<evidence type="ECO:0000259" key="2">
    <source>
        <dbReference type="Pfam" id="PF00263"/>
    </source>
</evidence>
<dbReference type="PANTHER" id="PTHR30332">
    <property type="entry name" value="PROBABLE GENERAL SECRETION PATHWAY PROTEIN D"/>
    <property type="match status" value="1"/>
</dbReference>
<comment type="caution">
    <text evidence="3">The sequence shown here is derived from an EMBL/GenBank/DDBJ whole genome shotgun (WGS) entry which is preliminary data.</text>
</comment>
<dbReference type="InterPro" id="IPR004846">
    <property type="entry name" value="T2SS/T3SS_dom"/>
</dbReference>
<feature type="domain" description="Type II/III secretion system secretin-like" evidence="2">
    <location>
        <begin position="5"/>
        <end position="166"/>
    </location>
</feature>
<dbReference type="EMBL" id="MLJW01003359">
    <property type="protein sequence ID" value="OIQ72231.1"/>
    <property type="molecule type" value="Genomic_DNA"/>
</dbReference>
<proteinExistence type="predicted"/>
<reference evidence="3" key="1">
    <citation type="submission" date="2016-10" db="EMBL/GenBank/DDBJ databases">
        <title>Sequence of Gallionella enrichment culture.</title>
        <authorList>
            <person name="Poehlein A."/>
            <person name="Muehling M."/>
            <person name="Daniel R."/>
        </authorList>
    </citation>
    <scope>NUCLEOTIDE SEQUENCE</scope>
</reference>
<dbReference type="AlphaFoldDB" id="A0A1J5PWN1"/>
<dbReference type="GO" id="GO:0015627">
    <property type="term" value="C:type II protein secretion system complex"/>
    <property type="evidence" value="ECO:0007669"/>
    <property type="project" value="TreeGrafter"/>
</dbReference>
<gene>
    <name evidence="3" type="primary">xpsD_5</name>
    <name evidence="3" type="ORF">GALL_461480</name>
</gene>
<feature type="region of interest" description="Disordered" evidence="1">
    <location>
        <begin position="190"/>
        <end position="214"/>
    </location>
</feature>
<dbReference type="PANTHER" id="PTHR30332:SF25">
    <property type="entry name" value="SECRETIN XPSD"/>
    <property type="match status" value="1"/>
</dbReference>
<organism evidence="3">
    <name type="scientific">mine drainage metagenome</name>
    <dbReference type="NCBI Taxonomy" id="410659"/>
    <lineage>
        <taxon>unclassified sequences</taxon>
        <taxon>metagenomes</taxon>
        <taxon>ecological metagenomes</taxon>
    </lineage>
</organism>
<evidence type="ECO:0000313" key="3">
    <source>
        <dbReference type="EMBL" id="OIQ72231.1"/>
    </source>
</evidence>
<dbReference type="PRINTS" id="PR01032">
    <property type="entry name" value="PHAGEIV"/>
</dbReference>